<keyword evidence="3 6" id="KW-0812">Transmembrane</keyword>
<name>A0ABP9FIP9_9SPHI</name>
<reference evidence="9" key="1">
    <citation type="journal article" date="2019" name="Int. J. Syst. Evol. Microbiol.">
        <title>The Global Catalogue of Microorganisms (GCM) 10K type strain sequencing project: providing services to taxonomists for standard genome sequencing and annotation.</title>
        <authorList>
            <consortium name="The Broad Institute Genomics Platform"/>
            <consortium name="The Broad Institute Genome Sequencing Center for Infectious Disease"/>
            <person name="Wu L."/>
            <person name="Ma J."/>
        </authorList>
    </citation>
    <scope>NUCLEOTIDE SEQUENCE [LARGE SCALE GENOMIC DNA]</scope>
    <source>
        <strain evidence="9">JCM 18283</strain>
    </source>
</reference>
<evidence type="ECO:0000256" key="2">
    <source>
        <dbReference type="ARBA" id="ARBA00022475"/>
    </source>
</evidence>
<dbReference type="Proteomes" id="UP001501436">
    <property type="component" value="Unassembled WGS sequence"/>
</dbReference>
<dbReference type="PIRSF" id="PIRSF030959">
    <property type="entry name" value="UCP030959"/>
    <property type="match status" value="1"/>
</dbReference>
<protein>
    <recommendedName>
        <fullName evidence="7">Cardiolipin synthase N-terminal domain-containing protein</fullName>
    </recommendedName>
</protein>
<dbReference type="Pfam" id="PF13396">
    <property type="entry name" value="PLDc_N"/>
    <property type="match status" value="1"/>
</dbReference>
<evidence type="ECO:0000256" key="6">
    <source>
        <dbReference type="SAM" id="Phobius"/>
    </source>
</evidence>
<comment type="caution">
    <text evidence="8">The sequence shown here is derived from an EMBL/GenBank/DDBJ whole genome shotgun (WGS) entry which is preliminary data.</text>
</comment>
<evidence type="ECO:0000313" key="8">
    <source>
        <dbReference type="EMBL" id="GAA4904226.1"/>
    </source>
</evidence>
<dbReference type="RefSeq" id="WP_345329202.1">
    <property type="nucleotide sequence ID" value="NZ_BAABJI010000001.1"/>
</dbReference>
<keyword evidence="5 6" id="KW-0472">Membrane</keyword>
<organism evidence="8 9">
    <name type="scientific">Mucilaginibacter defluvii</name>
    <dbReference type="NCBI Taxonomy" id="1196019"/>
    <lineage>
        <taxon>Bacteria</taxon>
        <taxon>Pseudomonadati</taxon>
        <taxon>Bacteroidota</taxon>
        <taxon>Sphingobacteriia</taxon>
        <taxon>Sphingobacteriales</taxon>
        <taxon>Sphingobacteriaceae</taxon>
        <taxon>Mucilaginibacter</taxon>
    </lineage>
</organism>
<sequence>MFALDNSYLYYIPLVLQGICAIHCIRNGHQQKWLWVIIILPVIGCIAYLYSEVLSGRRMRQPNIDVKAIINPGVKYKRLEEQLRFSDTFANRIKLADAYLEGGYTQQAIELYEASLTGAFAENEHVLQQLIIAYNQSERYDDTIATAQKIYKLPQFIRSRSHILYAIALEKTGKTEQAEAEFKLMKGRYSYFEQRYEYALFLIRNNRHQDAADILADMLEEQPHLTPVERKSNRKWFNYANAELRKLQSGKFA</sequence>
<proteinExistence type="predicted"/>
<comment type="subcellular location">
    <subcellularLocation>
        <location evidence="1">Cell membrane</location>
        <topology evidence="1">Multi-pass membrane protein</topology>
    </subcellularLocation>
</comment>
<keyword evidence="2" id="KW-1003">Cell membrane</keyword>
<accession>A0ABP9FIP9</accession>
<evidence type="ECO:0000256" key="5">
    <source>
        <dbReference type="ARBA" id="ARBA00023136"/>
    </source>
</evidence>
<evidence type="ECO:0000313" key="9">
    <source>
        <dbReference type="Proteomes" id="UP001501436"/>
    </source>
</evidence>
<dbReference type="InterPro" id="IPR014562">
    <property type="entry name" value="UCP030959_TPR_rpt-cont"/>
</dbReference>
<evidence type="ECO:0000259" key="7">
    <source>
        <dbReference type="Pfam" id="PF13396"/>
    </source>
</evidence>
<keyword evidence="9" id="KW-1185">Reference proteome</keyword>
<evidence type="ECO:0000256" key="1">
    <source>
        <dbReference type="ARBA" id="ARBA00004651"/>
    </source>
</evidence>
<evidence type="ECO:0000256" key="4">
    <source>
        <dbReference type="ARBA" id="ARBA00022989"/>
    </source>
</evidence>
<keyword evidence="4 6" id="KW-1133">Transmembrane helix</keyword>
<feature type="domain" description="Cardiolipin synthase N-terminal" evidence="7">
    <location>
        <begin position="18"/>
        <end position="49"/>
    </location>
</feature>
<gene>
    <name evidence="8" type="ORF">GCM10023313_03520</name>
</gene>
<dbReference type="EMBL" id="BAABJI010000001">
    <property type="protein sequence ID" value="GAA4904226.1"/>
    <property type="molecule type" value="Genomic_DNA"/>
</dbReference>
<dbReference type="InterPro" id="IPR011990">
    <property type="entry name" value="TPR-like_helical_dom_sf"/>
</dbReference>
<dbReference type="Gene3D" id="1.25.40.10">
    <property type="entry name" value="Tetratricopeptide repeat domain"/>
    <property type="match status" value="1"/>
</dbReference>
<dbReference type="SUPFAM" id="SSF48452">
    <property type="entry name" value="TPR-like"/>
    <property type="match status" value="1"/>
</dbReference>
<feature type="transmembrane region" description="Helical" evidence="6">
    <location>
        <begin position="33"/>
        <end position="51"/>
    </location>
</feature>
<dbReference type="InterPro" id="IPR027379">
    <property type="entry name" value="CLS_N"/>
</dbReference>
<evidence type="ECO:0000256" key="3">
    <source>
        <dbReference type="ARBA" id="ARBA00022692"/>
    </source>
</evidence>